<feature type="binding site" evidence="5">
    <location>
        <position position="95"/>
    </location>
    <ligand>
        <name>NAD(+)</name>
        <dbReference type="ChEBI" id="CHEBI:57540"/>
    </ligand>
</feature>
<dbReference type="EMBL" id="RKHJ01000001">
    <property type="protein sequence ID" value="ROR65773.1"/>
    <property type="molecule type" value="Genomic_DNA"/>
</dbReference>
<dbReference type="InterPro" id="IPR006176">
    <property type="entry name" value="3-OHacyl-CoA_DH_NAD-bd"/>
</dbReference>
<feature type="binding site" evidence="5">
    <location>
        <position position="35"/>
    </location>
    <ligand>
        <name>NAD(+)</name>
        <dbReference type="ChEBI" id="CHEBI:57540"/>
    </ligand>
</feature>
<dbReference type="FunFam" id="3.40.50.720:FF:000009">
    <property type="entry name" value="Fatty oxidation complex, alpha subunit"/>
    <property type="match status" value="1"/>
</dbReference>
<evidence type="ECO:0000256" key="3">
    <source>
        <dbReference type="ARBA" id="ARBA00023002"/>
    </source>
</evidence>
<protein>
    <submittedName>
        <fullName evidence="8">3-hydroxybutyryl-CoA dehydrogenase</fullName>
    </submittedName>
</protein>
<comment type="caution">
    <text evidence="8">The sequence shown here is derived from an EMBL/GenBank/DDBJ whole genome shotgun (WGS) entry which is preliminary data.</text>
</comment>
<dbReference type="PANTHER" id="PTHR48075">
    <property type="entry name" value="3-HYDROXYACYL-COA DEHYDROGENASE FAMILY PROTEIN"/>
    <property type="match status" value="1"/>
</dbReference>
<comment type="pathway">
    <text evidence="1">Lipid metabolism; butanoate metabolism.</text>
</comment>
<feature type="domain" description="3-hydroxyacyl-CoA dehydrogenase C-terminal" evidence="6">
    <location>
        <begin position="189"/>
        <end position="284"/>
    </location>
</feature>
<dbReference type="InterPro" id="IPR008927">
    <property type="entry name" value="6-PGluconate_DH-like_C_sf"/>
</dbReference>
<dbReference type="Pfam" id="PF00725">
    <property type="entry name" value="3HCDH"/>
    <property type="match status" value="1"/>
</dbReference>
<dbReference type="GO" id="GO:0016616">
    <property type="term" value="F:oxidoreductase activity, acting on the CH-OH group of donors, NAD or NADP as acceptor"/>
    <property type="evidence" value="ECO:0007669"/>
    <property type="project" value="InterPro"/>
</dbReference>
<dbReference type="InterPro" id="IPR013328">
    <property type="entry name" value="6PGD_dom2"/>
</dbReference>
<evidence type="ECO:0000256" key="4">
    <source>
        <dbReference type="PIRSR" id="PIRSR000105-1"/>
    </source>
</evidence>
<evidence type="ECO:0000313" key="9">
    <source>
        <dbReference type="Proteomes" id="UP000275456"/>
    </source>
</evidence>
<feature type="binding site" evidence="5">
    <location>
        <position position="122"/>
    </location>
    <ligand>
        <name>NAD(+)</name>
        <dbReference type="ChEBI" id="CHEBI:57540"/>
    </ligand>
</feature>
<dbReference type="AlphaFoldDB" id="A0A3N2ARV3"/>
<proteinExistence type="inferred from homology"/>
<dbReference type="Pfam" id="PF02737">
    <property type="entry name" value="3HCDH_N"/>
    <property type="match status" value="1"/>
</dbReference>
<name>A0A3N2ARV3_9MICO</name>
<dbReference type="GO" id="GO:0070403">
    <property type="term" value="F:NAD+ binding"/>
    <property type="evidence" value="ECO:0007669"/>
    <property type="project" value="InterPro"/>
</dbReference>
<organism evidence="8 9">
    <name type="scientific">Agrococcus jenensis</name>
    <dbReference type="NCBI Taxonomy" id="46353"/>
    <lineage>
        <taxon>Bacteria</taxon>
        <taxon>Bacillati</taxon>
        <taxon>Actinomycetota</taxon>
        <taxon>Actinomycetes</taxon>
        <taxon>Micrococcales</taxon>
        <taxon>Microbacteriaceae</taxon>
        <taxon>Agrococcus</taxon>
    </lineage>
</organism>
<dbReference type="InterPro" id="IPR036291">
    <property type="entry name" value="NAD(P)-bd_dom_sf"/>
</dbReference>
<dbReference type="PANTHER" id="PTHR48075:SF5">
    <property type="entry name" value="3-HYDROXYBUTYRYL-COA DEHYDROGENASE"/>
    <property type="match status" value="1"/>
</dbReference>
<evidence type="ECO:0000256" key="2">
    <source>
        <dbReference type="ARBA" id="ARBA00009463"/>
    </source>
</evidence>
<feature type="binding site" evidence="5">
    <location>
        <position position="146"/>
    </location>
    <ligand>
        <name>NAD(+)</name>
        <dbReference type="ChEBI" id="CHEBI:57540"/>
    </ligand>
</feature>
<keyword evidence="3" id="KW-0560">Oxidoreductase</keyword>
<sequence length="318" mass="33619">MQLDAITIAIVGSGYMGGGIAQVFARAGGRCVLIDAEPRRAEAGHARVIAEAKDHAARGYISDEQAAAVEANLSWAGSLAEGVQGADMVLEVVFEEIGVKHAVLREIEAAVADHVIIATNTSAIPIGELAEVLEHPERFLGVHFFNPATLLPGVEVIPHATTDAALPDQLVELLAQTGKEPAVVVDSPGFVCNRLQFALFREAARMVEDGHASAEQIDTIVRASFGFRLALYGPFAVADMAGLDIYANSYTSLEKALGDRFTVPPSLKERVDAGDLGIKTGGGYLGLSEADAQAMVAARDNAYSELGKLRRTLQSADR</sequence>
<dbReference type="SUPFAM" id="SSF51735">
    <property type="entry name" value="NAD(P)-binding Rossmann-fold domains"/>
    <property type="match status" value="1"/>
</dbReference>
<evidence type="ECO:0000259" key="7">
    <source>
        <dbReference type="Pfam" id="PF02737"/>
    </source>
</evidence>
<dbReference type="SUPFAM" id="SSF48179">
    <property type="entry name" value="6-phosphogluconate dehydrogenase C-terminal domain-like"/>
    <property type="match status" value="1"/>
</dbReference>
<evidence type="ECO:0000313" key="8">
    <source>
        <dbReference type="EMBL" id="ROR65773.1"/>
    </source>
</evidence>
<dbReference type="OrthoDB" id="9771883at2"/>
<evidence type="ECO:0000256" key="1">
    <source>
        <dbReference type="ARBA" id="ARBA00005086"/>
    </source>
</evidence>
<dbReference type="InterPro" id="IPR006180">
    <property type="entry name" value="3-OHacyl-CoA_DH_CS"/>
</dbReference>
<dbReference type="Gene3D" id="1.10.1040.10">
    <property type="entry name" value="N-(1-d-carboxylethyl)-l-norvaline Dehydrogenase, domain 2"/>
    <property type="match status" value="1"/>
</dbReference>
<feature type="site" description="Important for catalytic activity" evidence="4">
    <location>
        <position position="143"/>
    </location>
</feature>
<feature type="domain" description="3-hydroxyacyl-CoA dehydrogenase NAD binding" evidence="7">
    <location>
        <begin position="7"/>
        <end position="186"/>
    </location>
</feature>
<dbReference type="PROSITE" id="PS00067">
    <property type="entry name" value="3HCDH"/>
    <property type="match status" value="1"/>
</dbReference>
<dbReference type="RefSeq" id="WP_123696828.1">
    <property type="nucleotide sequence ID" value="NZ_RKHJ01000001.1"/>
</dbReference>
<keyword evidence="5" id="KW-0520">NAD</keyword>
<accession>A0A3N2ARV3</accession>
<dbReference type="InterPro" id="IPR006108">
    <property type="entry name" value="3HC_DH_C"/>
</dbReference>
<feature type="binding site" evidence="5">
    <location>
        <begin position="12"/>
        <end position="17"/>
    </location>
    <ligand>
        <name>NAD(+)</name>
        <dbReference type="ChEBI" id="CHEBI:57540"/>
    </ligand>
</feature>
<evidence type="ECO:0000259" key="6">
    <source>
        <dbReference type="Pfam" id="PF00725"/>
    </source>
</evidence>
<reference evidence="8 9" key="1">
    <citation type="submission" date="2018-11" db="EMBL/GenBank/DDBJ databases">
        <title>Sequencing the genomes of 1000 actinobacteria strains.</title>
        <authorList>
            <person name="Klenk H.-P."/>
        </authorList>
    </citation>
    <scope>NUCLEOTIDE SEQUENCE [LARGE SCALE GENOMIC DNA]</scope>
    <source>
        <strain evidence="8 9">DSM 9580</strain>
    </source>
</reference>
<feature type="binding site" evidence="5">
    <location>
        <position position="279"/>
    </location>
    <ligand>
        <name>NAD(+)</name>
        <dbReference type="ChEBI" id="CHEBI:57540"/>
    </ligand>
</feature>
<keyword evidence="9" id="KW-1185">Reference proteome</keyword>
<comment type="similarity">
    <text evidence="2">Belongs to the 3-hydroxyacyl-CoA dehydrogenase family.</text>
</comment>
<dbReference type="GO" id="GO:0006631">
    <property type="term" value="P:fatty acid metabolic process"/>
    <property type="evidence" value="ECO:0007669"/>
    <property type="project" value="InterPro"/>
</dbReference>
<dbReference type="Gene3D" id="3.40.50.720">
    <property type="entry name" value="NAD(P)-binding Rossmann-like Domain"/>
    <property type="match status" value="1"/>
</dbReference>
<gene>
    <name evidence="8" type="ORF">EDD26_1143</name>
</gene>
<dbReference type="InterPro" id="IPR022694">
    <property type="entry name" value="3-OHacyl-CoA_DH"/>
</dbReference>
<dbReference type="PIRSF" id="PIRSF000105">
    <property type="entry name" value="HCDH"/>
    <property type="match status" value="1"/>
</dbReference>
<dbReference type="Proteomes" id="UP000275456">
    <property type="component" value="Unassembled WGS sequence"/>
</dbReference>
<feature type="binding site" evidence="5">
    <location>
        <position position="100"/>
    </location>
    <ligand>
        <name>NAD(+)</name>
        <dbReference type="ChEBI" id="CHEBI:57540"/>
    </ligand>
</feature>
<evidence type="ECO:0000256" key="5">
    <source>
        <dbReference type="PIRSR" id="PIRSR000105-2"/>
    </source>
</evidence>